<dbReference type="Proteomes" id="UP001151582">
    <property type="component" value="Unassembled WGS sequence"/>
</dbReference>
<feature type="non-terminal residue" evidence="1">
    <location>
        <position position="62"/>
    </location>
</feature>
<dbReference type="AlphaFoldDB" id="A0A9W8B3H8"/>
<evidence type="ECO:0000313" key="1">
    <source>
        <dbReference type="EMBL" id="KAJ1972208.1"/>
    </source>
</evidence>
<protein>
    <submittedName>
        <fullName evidence="1">Uncharacterized protein</fullName>
    </submittedName>
</protein>
<keyword evidence="2" id="KW-1185">Reference proteome</keyword>
<evidence type="ECO:0000313" key="2">
    <source>
        <dbReference type="Proteomes" id="UP001151582"/>
    </source>
</evidence>
<dbReference type="EMBL" id="JANBQB010001125">
    <property type="protein sequence ID" value="KAJ1972208.1"/>
    <property type="molecule type" value="Genomic_DNA"/>
</dbReference>
<dbReference type="OrthoDB" id="10440123at2759"/>
<comment type="caution">
    <text evidence="1">The sequence shown here is derived from an EMBL/GenBank/DDBJ whole genome shotgun (WGS) entry which is preliminary data.</text>
</comment>
<accession>A0A9W8B3H8</accession>
<reference evidence="1" key="1">
    <citation type="submission" date="2022-07" db="EMBL/GenBank/DDBJ databases">
        <title>Phylogenomic reconstructions and comparative analyses of Kickxellomycotina fungi.</title>
        <authorList>
            <person name="Reynolds N.K."/>
            <person name="Stajich J.E."/>
            <person name="Barry K."/>
            <person name="Grigoriev I.V."/>
            <person name="Crous P."/>
            <person name="Smith M.E."/>
        </authorList>
    </citation>
    <scope>NUCLEOTIDE SEQUENCE</scope>
    <source>
        <strain evidence="1">RSA 567</strain>
    </source>
</reference>
<organism evidence="1 2">
    <name type="scientific">Dimargaris verticillata</name>
    <dbReference type="NCBI Taxonomy" id="2761393"/>
    <lineage>
        <taxon>Eukaryota</taxon>
        <taxon>Fungi</taxon>
        <taxon>Fungi incertae sedis</taxon>
        <taxon>Zoopagomycota</taxon>
        <taxon>Kickxellomycotina</taxon>
        <taxon>Dimargaritomycetes</taxon>
        <taxon>Dimargaritales</taxon>
        <taxon>Dimargaritaceae</taxon>
        <taxon>Dimargaris</taxon>
    </lineage>
</organism>
<name>A0A9W8B3H8_9FUNG</name>
<gene>
    <name evidence="1" type="ORF">H4R34_005482</name>
</gene>
<sequence>MNRDRQHHELEASLTDCAYGLVQHTVVPKDTMAEALSNAHLTNRTADTCMVAQVELKELLEL</sequence>
<proteinExistence type="predicted"/>